<dbReference type="CDD" id="cd17535">
    <property type="entry name" value="REC_NarL-like"/>
    <property type="match status" value="1"/>
</dbReference>
<dbReference type="Proteomes" id="UP000321301">
    <property type="component" value="Unassembled WGS sequence"/>
</dbReference>
<keyword evidence="2 6" id="KW-0238">DNA-binding</keyword>
<feature type="modified residue" description="4-aspartylphosphate" evidence="3">
    <location>
        <position position="55"/>
    </location>
</feature>
<protein>
    <submittedName>
        <fullName evidence="6">DNA-binding response regulator</fullName>
    </submittedName>
</protein>
<dbReference type="EMBL" id="BJYV01000013">
    <property type="protein sequence ID" value="GEO22171.1"/>
    <property type="molecule type" value="Genomic_DNA"/>
</dbReference>
<dbReference type="Pfam" id="PF00196">
    <property type="entry name" value="GerE"/>
    <property type="match status" value="1"/>
</dbReference>
<name>A0A512CD91_9BACT</name>
<evidence type="ECO:0000256" key="1">
    <source>
        <dbReference type="ARBA" id="ARBA00022553"/>
    </source>
</evidence>
<dbReference type="PANTHER" id="PTHR43214">
    <property type="entry name" value="TWO-COMPONENT RESPONSE REGULATOR"/>
    <property type="match status" value="1"/>
</dbReference>
<evidence type="ECO:0000259" key="5">
    <source>
        <dbReference type="PROSITE" id="PS50110"/>
    </source>
</evidence>
<comment type="caution">
    <text evidence="6">The sequence shown here is derived from an EMBL/GenBank/DDBJ whole genome shotgun (WGS) entry which is preliminary data.</text>
</comment>
<proteinExistence type="predicted"/>
<reference evidence="6 7" key="1">
    <citation type="submission" date="2019-07" db="EMBL/GenBank/DDBJ databases">
        <title>Whole genome shotgun sequence of Cyclobacterium qasimii NBRC 106168.</title>
        <authorList>
            <person name="Hosoyama A."/>
            <person name="Uohara A."/>
            <person name="Ohji S."/>
            <person name="Ichikawa N."/>
        </authorList>
    </citation>
    <scope>NUCLEOTIDE SEQUENCE [LARGE SCALE GENOMIC DNA]</scope>
    <source>
        <strain evidence="6 7">NBRC 106168</strain>
    </source>
</reference>
<dbReference type="AlphaFoldDB" id="A0A512CD91"/>
<dbReference type="PRINTS" id="PR00038">
    <property type="entry name" value="HTHLUXR"/>
</dbReference>
<evidence type="ECO:0000313" key="6">
    <source>
        <dbReference type="EMBL" id="GEO22171.1"/>
    </source>
</evidence>
<sequence length="212" mass="23623">MIKIGLVEDNAQLGQDIRDKLALGGEVTIVWEERDGSSALKAMQLEALPDVVLMDISMPGMDGIEATRLAKEKYPSLKILMLTVMDDEKKLFEALKAGASGYLLKEIRPHLLKNAIDEVLEGSLPLSPSLASMALNYLKGKPKAQESLSPEMGKLSKREQEVLQWLKKGMSVRQIGEQLFISDKTVRKHLEHIYEKLQVHSGKEAIAKGFER</sequence>
<dbReference type="InterPro" id="IPR039420">
    <property type="entry name" value="WalR-like"/>
</dbReference>
<dbReference type="InterPro" id="IPR058245">
    <property type="entry name" value="NreC/VraR/RcsB-like_REC"/>
</dbReference>
<evidence type="ECO:0000313" key="7">
    <source>
        <dbReference type="Proteomes" id="UP000321301"/>
    </source>
</evidence>
<dbReference type="InterPro" id="IPR000792">
    <property type="entry name" value="Tscrpt_reg_LuxR_C"/>
</dbReference>
<organism evidence="6 7">
    <name type="scientific">Cyclobacterium qasimii</name>
    <dbReference type="NCBI Taxonomy" id="1350429"/>
    <lineage>
        <taxon>Bacteria</taxon>
        <taxon>Pseudomonadati</taxon>
        <taxon>Bacteroidota</taxon>
        <taxon>Cytophagia</taxon>
        <taxon>Cytophagales</taxon>
        <taxon>Cyclobacteriaceae</taxon>
        <taxon>Cyclobacterium</taxon>
    </lineage>
</organism>
<gene>
    <name evidence="6" type="ORF">CQA01_27050</name>
</gene>
<keyword evidence="1 3" id="KW-0597">Phosphoprotein</keyword>
<dbReference type="GO" id="GO:0000160">
    <property type="term" value="P:phosphorelay signal transduction system"/>
    <property type="evidence" value="ECO:0007669"/>
    <property type="project" value="InterPro"/>
</dbReference>
<evidence type="ECO:0000259" key="4">
    <source>
        <dbReference type="PROSITE" id="PS50043"/>
    </source>
</evidence>
<dbReference type="Gene3D" id="3.40.50.2300">
    <property type="match status" value="1"/>
</dbReference>
<dbReference type="GO" id="GO:0006355">
    <property type="term" value="P:regulation of DNA-templated transcription"/>
    <property type="evidence" value="ECO:0007669"/>
    <property type="project" value="InterPro"/>
</dbReference>
<dbReference type="Pfam" id="PF00072">
    <property type="entry name" value="Response_reg"/>
    <property type="match status" value="1"/>
</dbReference>
<dbReference type="GO" id="GO:0003677">
    <property type="term" value="F:DNA binding"/>
    <property type="evidence" value="ECO:0007669"/>
    <property type="project" value="UniProtKB-KW"/>
</dbReference>
<feature type="domain" description="HTH luxR-type" evidence="4">
    <location>
        <begin position="148"/>
        <end position="212"/>
    </location>
</feature>
<dbReference type="CDD" id="cd06170">
    <property type="entry name" value="LuxR_C_like"/>
    <property type="match status" value="1"/>
</dbReference>
<dbReference type="SMART" id="SM00421">
    <property type="entry name" value="HTH_LUXR"/>
    <property type="match status" value="1"/>
</dbReference>
<dbReference type="PANTHER" id="PTHR43214:SF37">
    <property type="entry name" value="TRANSCRIPTIONAL REGULATORY PROTEIN YDFI"/>
    <property type="match status" value="1"/>
</dbReference>
<dbReference type="InterPro" id="IPR011006">
    <property type="entry name" value="CheY-like_superfamily"/>
</dbReference>
<evidence type="ECO:0000256" key="2">
    <source>
        <dbReference type="ARBA" id="ARBA00023125"/>
    </source>
</evidence>
<evidence type="ECO:0000256" key="3">
    <source>
        <dbReference type="PROSITE-ProRule" id="PRU00169"/>
    </source>
</evidence>
<feature type="domain" description="Response regulatory" evidence="5">
    <location>
        <begin position="3"/>
        <end position="120"/>
    </location>
</feature>
<accession>A0A512CD91</accession>
<dbReference type="PROSITE" id="PS50110">
    <property type="entry name" value="RESPONSE_REGULATORY"/>
    <property type="match status" value="1"/>
</dbReference>
<dbReference type="InterPro" id="IPR001789">
    <property type="entry name" value="Sig_transdc_resp-reg_receiver"/>
</dbReference>
<dbReference type="PROSITE" id="PS00622">
    <property type="entry name" value="HTH_LUXR_1"/>
    <property type="match status" value="1"/>
</dbReference>
<dbReference type="SMART" id="SM00448">
    <property type="entry name" value="REC"/>
    <property type="match status" value="1"/>
</dbReference>
<dbReference type="SUPFAM" id="SSF46894">
    <property type="entry name" value="C-terminal effector domain of the bipartite response regulators"/>
    <property type="match status" value="1"/>
</dbReference>
<dbReference type="PROSITE" id="PS50043">
    <property type="entry name" value="HTH_LUXR_2"/>
    <property type="match status" value="1"/>
</dbReference>
<dbReference type="InterPro" id="IPR016032">
    <property type="entry name" value="Sig_transdc_resp-reg_C-effctor"/>
</dbReference>
<keyword evidence="7" id="KW-1185">Reference proteome</keyword>
<dbReference type="RefSeq" id="WP_020891369.1">
    <property type="nucleotide sequence ID" value="NZ_BJYV01000013.1"/>
</dbReference>
<dbReference type="SUPFAM" id="SSF52172">
    <property type="entry name" value="CheY-like"/>
    <property type="match status" value="1"/>
</dbReference>